<protein>
    <submittedName>
        <fullName evidence="2">(apollo) hypothetical protein</fullName>
    </submittedName>
</protein>
<dbReference type="EMBL" id="CAJQZP010000288">
    <property type="protein sequence ID" value="CAG4953555.1"/>
    <property type="molecule type" value="Genomic_DNA"/>
</dbReference>
<dbReference type="OrthoDB" id="66881at2759"/>
<proteinExistence type="predicted"/>
<evidence type="ECO:0000313" key="3">
    <source>
        <dbReference type="Proteomes" id="UP000691718"/>
    </source>
</evidence>
<reference evidence="2" key="1">
    <citation type="submission" date="2021-04" db="EMBL/GenBank/DDBJ databases">
        <authorList>
            <person name="Tunstrom K."/>
        </authorList>
    </citation>
    <scope>NUCLEOTIDE SEQUENCE</scope>
</reference>
<keyword evidence="3" id="KW-1185">Reference proteome</keyword>
<feature type="compositionally biased region" description="Basic and acidic residues" evidence="1">
    <location>
        <begin position="104"/>
        <end position="114"/>
    </location>
</feature>
<accession>A0A8S3WCU5</accession>
<name>A0A8S3WCU5_PARAO</name>
<gene>
    <name evidence="2" type="ORF">PAPOLLO_LOCUS4881</name>
</gene>
<evidence type="ECO:0000313" key="2">
    <source>
        <dbReference type="EMBL" id="CAG4953555.1"/>
    </source>
</evidence>
<dbReference type="Proteomes" id="UP000691718">
    <property type="component" value="Unassembled WGS sequence"/>
</dbReference>
<organism evidence="2 3">
    <name type="scientific">Parnassius apollo</name>
    <name type="common">Apollo butterfly</name>
    <name type="synonym">Papilio apollo</name>
    <dbReference type="NCBI Taxonomy" id="110799"/>
    <lineage>
        <taxon>Eukaryota</taxon>
        <taxon>Metazoa</taxon>
        <taxon>Ecdysozoa</taxon>
        <taxon>Arthropoda</taxon>
        <taxon>Hexapoda</taxon>
        <taxon>Insecta</taxon>
        <taxon>Pterygota</taxon>
        <taxon>Neoptera</taxon>
        <taxon>Endopterygota</taxon>
        <taxon>Lepidoptera</taxon>
        <taxon>Glossata</taxon>
        <taxon>Ditrysia</taxon>
        <taxon>Papilionoidea</taxon>
        <taxon>Papilionidae</taxon>
        <taxon>Parnassiinae</taxon>
        <taxon>Parnassini</taxon>
        <taxon>Parnassius</taxon>
        <taxon>Parnassius</taxon>
    </lineage>
</organism>
<evidence type="ECO:0000256" key="1">
    <source>
        <dbReference type="SAM" id="MobiDB-lite"/>
    </source>
</evidence>
<dbReference type="AlphaFoldDB" id="A0A8S3WCU5"/>
<sequence>MLPGYEYIHSFLDESTGLTVSSKFVLPLYQHIVNVRHPNMAFLGVVKQVITRVMDAQDHYFANLINEGGVVRATPVLTEIRDFNAKNRLDDLLNYRDYDYETQDNNHYDRKYNPRPENTCPVL</sequence>
<feature type="region of interest" description="Disordered" evidence="1">
    <location>
        <begin position="104"/>
        <end position="123"/>
    </location>
</feature>
<comment type="caution">
    <text evidence="2">The sequence shown here is derived from an EMBL/GenBank/DDBJ whole genome shotgun (WGS) entry which is preliminary data.</text>
</comment>